<keyword evidence="2" id="KW-0012">Acyltransferase</keyword>
<dbReference type="PANTHER" id="PTHR43800">
    <property type="entry name" value="PEPTIDYL-LYSINE N-ACETYLTRANSFERASE YJAB"/>
    <property type="match status" value="1"/>
</dbReference>
<dbReference type="AlphaFoldDB" id="A0A0R1KUC0"/>
<dbReference type="CDD" id="cd04301">
    <property type="entry name" value="NAT_SF"/>
    <property type="match status" value="1"/>
</dbReference>
<evidence type="ECO:0000256" key="2">
    <source>
        <dbReference type="ARBA" id="ARBA00023315"/>
    </source>
</evidence>
<dbReference type="Gene3D" id="3.40.630.30">
    <property type="match status" value="1"/>
</dbReference>
<comment type="caution">
    <text evidence="4">The sequence shown here is derived from an EMBL/GenBank/DDBJ whole genome shotgun (WGS) entry which is preliminary data.</text>
</comment>
<dbReference type="Proteomes" id="UP000051515">
    <property type="component" value="Unassembled WGS sequence"/>
</dbReference>
<keyword evidence="1 4" id="KW-0808">Transferase</keyword>
<dbReference type="PANTHER" id="PTHR43800:SF1">
    <property type="entry name" value="PEPTIDYL-LYSINE N-ACETYLTRANSFERASE YJAB"/>
    <property type="match status" value="1"/>
</dbReference>
<dbReference type="EMBL" id="AZDY01000036">
    <property type="protein sequence ID" value="KRK83522.1"/>
    <property type="molecule type" value="Genomic_DNA"/>
</dbReference>
<dbReference type="GO" id="GO:0016747">
    <property type="term" value="F:acyltransferase activity, transferring groups other than amino-acyl groups"/>
    <property type="evidence" value="ECO:0007669"/>
    <property type="project" value="InterPro"/>
</dbReference>
<dbReference type="InterPro" id="IPR016181">
    <property type="entry name" value="Acyl_CoA_acyltransferase"/>
</dbReference>
<dbReference type="InterPro" id="IPR000182">
    <property type="entry name" value="GNAT_dom"/>
</dbReference>
<reference evidence="4 5" key="1">
    <citation type="journal article" date="2015" name="Genome Announc.">
        <title>Expanding the biotechnology potential of lactobacilli through comparative genomics of 213 strains and associated genera.</title>
        <authorList>
            <person name="Sun Z."/>
            <person name="Harris H.M."/>
            <person name="McCann A."/>
            <person name="Guo C."/>
            <person name="Argimon S."/>
            <person name="Zhang W."/>
            <person name="Yang X."/>
            <person name="Jeffery I.B."/>
            <person name="Cooney J.C."/>
            <person name="Kagawa T.F."/>
            <person name="Liu W."/>
            <person name="Song Y."/>
            <person name="Salvetti E."/>
            <person name="Wrobel A."/>
            <person name="Rasinkangas P."/>
            <person name="Parkhill J."/>
            <person name="Rea M.C."/>
            <person name="O'Sullivan O."/>
            <person name="Ritari J."/>
            <person name="Douillard F.P."/>
            <person name="Paul Ross R."/>
            <person name="Yang R."/>
            <person name="Briner A.E."/>
            <person name="Felis G.E."/>
            <person name="de Vos W.M."/>
            <person name="Barrangou R."/>
            <person name="Klaenhammer T.R."/>
            <person name="Caufield P.W."/>
            <person name="Cui Y."/>
            <person name="Zhang H."/>
            <person name="O'Toole P.W."/>
        </authorList>
    </citation>
    <scope>NUCLEOTIDE SEQUENCE [LARGE SCALE GENOMIC DNA]</scope>
    <source>
        <strain evidence="4 5">DSM 19674</strain>
    </source>
</reference>
<sequence>MANMIRKMQPDEIEIVSDIWLQGNLEAHSFIQRNYWIDNLNSVKEQFKEADIYVFVDKNQIVGFAGLHGNYLAGIFVKKEYRSRGVGRKLLDYLKQECSELSLDVYAKNIQAKKFYLQNEFKVDHEGIDESTNEVEYQMLWKRG</sequence>
<dbReference type="PROSITE" id="PS51186">
    <property type="entry name" value="GNAT"/>
    <property type="match status" value="1"/>
</dbReference>
<gene>
    <name evidence="4" type="ORF">FC78_GL001479</name>
</gene>
<name>A0A0R1KUC0_9LACO</name>
<keyword evidence="5" id="KW-1185">Reference proteome</keyword>
<organism evidence="4 5">
    <name type="scientific">Companilactobacillus bobalius DSM 19674</name>
    <dbReference type="NCBI Taxonomy" id="1423788"/>
    <lineage>
        <taxon>Bacteria</taxon>
        <taxon>Bacillati</taxon>
        <taxon>Bacillota</taxon>
        <taxon>Bacilli</taxon>
        <taxon>Lactobacillales</taxon>
        <taxon>Lactobacillaceae</taxon>
        <taxon>Companilactobacillus</taxon>
        <taxon>Companilactobacillus bobalius</taxon>
    </lineage>
</organism>
<evidence type="ECO:0000313" key="5">
    <source>
        <dbReference type="Proteomes" id="UP000051515"/>
    </source>
</evidence>
<protein>
    <submittedName>
        <fullName evidence="4">Acetyltransferase</fullName>
    </submittedName>
</protein>
<dbReference type="Pfam" id="PF13673">
    <property type="entry name" value="Acetyltransf_10"/>
    <property type="match status" value="1"/>
</dbReference>
<evidence type="ECO:0000256" key="1">
    <source>
        <dbReference type="ARBA" id="ARBA00022679"/>
    </source>
</evidence>
<dbReference type="SUPFAM" id="SSF55729">
    <property type="entry name" value="Acyl-CoA N-acyltransferases (Nat)"/>
    <property type="match status" value="1"/>
</dbReference>
<dbReference type="PATRIC" id="fig|1423788.3.peg.1525"/>
<dbReference type="RefSeq" id="WP_256970562.1">
    <property type="nucleotide sequence ID" value="NZ_AZDY01000036.1"/>
</dbReference>
<dbReference type="STRING" id="1423788.FC78_GL001479"/>
<feature type="domain" description="N-acetyltransferase" evidence="3">
    <location>
        <begin position="3"/>
        <end position="142"/>
    </location>
</feature>
<accession>A0A0R1KUC0</accession>
<evidence type="ECO:0000313" key="4">
    <source>
        <dbReference type="EMBL" id="KRK83522.1"/>
    </source>
</evidence>
<proteinExistence type="predicted"/>
<evidence type="ECO:0000259" key="3">
    <source>
        <dbReference type="PROSITE" id="PS51186"/>
    </source>
</evidence>